<gene>
    <name evidence="8" type="ORF">QO034_17505</name>
</gene>
<protein>
    <submittedName>
        <fullName evidence="8">Na+/H+ antiporter subunit E</fullName>
    </submittedName>
</protein>
<feature type="transmembrane region" description="Helical" evidence="7">
    <location>
        <begin position="17"/>
        <end position="37"/>
    </location>
</feature>
<keyword evidence="9" id="KW-1185">Reference proteome</keyword>
<dbReference type="EMBL" id="JASNJE010000026">
    <property type="protein sequence ID" value="MDK3074888.1"/>
    <property type="molecule type" value="Genomic_DNA"/>
</dbReference>
<name>A0ABT7FID4_9RHOB</name>
<accession>A0ABT7FID4</accession>
<keyword evidence="3" id="KW-1003">Cell membrane</keyword>
<evidence type="ECO:0000256" key="6">
    <source>
        <dbReference type="ARBA" id="ARBA00023136"/>
    </source>
</evidence>
<evidence type="ECO:0000256" key="7">
    <source>
        <dbReference type="SAM" id="Phobius"/>
    </source>
</evidence>
<evidence type="ECO:0000313" key="9">
    <source>
        <dbReference type="Proteomes" id="UP001227126"/>
    </source>
</evidence>
<reference evidence="8 9" key="1">
    <citation type="submission" date="2023-05" db="EMBL/GenBank/DDBJ databases">
        <title>Sedimentitalea sp. nov. JM2-8.</title>
        <authorList>
            <person name="Huang J."/>
        </authorList>
    </citation>
    <scope>NUCLEOTIDE SEQUENCE [LARGE SCALE GENOMIC DNA]</scope>
    <source>
        <strain evidence="8 9">JM2-8</strain>
    </source>
</reference>
<dbReference type="InterPro" id="IPR002758">
    <property type="entry name" value="Cation_antiport_E"/>
</dbReference>
<comment type="subcellular location">
    <subcellularLocation>
        <location evidence="1">Cell membrane</location>
        <topology evidence="1">Multi-pass membrane protein</topology>
    </subcellularLocation>
</comment>
<proteinExistence type="inferred from homology"/>
<evidence type="ECO:0000256" key="3">
    <source>
        <dbReference type="ARBA" id="ARBA00022475"/>
    </source>
</evidence>
<dbReference type="PANTHER" id="PTHR34584">
    <property type="entry name" value="NA(+)/H(+) ANTIPORTER SUBUNIT E1"/>
    <property type="match status" value="1"/>
</dbReference>
<comment type="similarity">
    <text evidence="2">Belongs to the CPA3 antiporters (TC 2.A.63) subunit E family.</text>
</comment>
<dbReference type="Pfam" id="PF01899">
    <property type="entry name" value="MNHE"/>
    <property type="match status" value="1"/>
</dbReference>
<keyword evidence="6 7" id="KW-0472">Membrane</keyword>
<dbReference type="RefSeq" id="WP_284486816.1">
    <property type="nucleotide sequence ID" value="NZ_JASNJE010000026.1"/>
</dbReference>
<keyword evidence="4 7" id="KW-0812">Transmembrane</keyword>
<evidence type="ECO:0000256" key="5">
    <source>
        <dbReference type="ARBA" id="ARBA00022989"/>
    </source>
</evidence>
<sequence length="157" mass="16907">MGTAIVLSGLWLLMSGLYKPLILGFGAASVALVVYVVHRMDSLDGDRVQVQLKPLALLGYCGWLLVEIAKANWAVTKIILSPKMPIGQHLFSVPCSQRTDLAQVMFANSITLTPGTLTVETDVGYFLVHALAYSPEDMDALADMDARVSAVERAEAA</sequence>
<evidence type="ECO:0000256" key="2">
    <source>
        <dbReference type="ARBA" id="ARBA00006228"/>
    </source>
</evidence>
<evidence type="ECO:0000256" key="1">
    <source>
        <dbReference type="ARBA" id="ARBA00004651"/>
    </source>
</evidence>
<evidence type="ECO:0000256" key="4">
    <source>
        <dbReference type="ARBA" id="ARBA00022692"/>
    </source>
</evidence>
<organism evidence="8 9">
    <name type="scientific">Sedimentitalea xiamensis</name>
    <dbReference type="NCBI Taxonomy" id="3050037"/>
    <lineage>
        <taxon>Bacteria</taxon>
        <taxon>Pseudomonadati</taxon>
        <taxon>Pseudomonadota</taxon>
        <taxon>Alphaproteobacteria</taxon>
        <taxon>Rhodobacterales</taxon>
        <taxon>Paracoccaceae</taxon>
        <taxon>Sedimentitalea</taxon>
    </lineage>
</organism>
<evidence type="ECO:0000313" key="8">
    <source>
        <dbReference type="EMBL" id="MDK3074888.1"/>
    </source>
</evidence>
<comment type="caution">
    <text evidence="8">The sequence shown here is derived from an EMBL/GenBank/DDBJ whole genome shotgun (WGS) entry which is preliminary data.</text>
</comment>
<keyword evidence="5 7" id="KW-1133">Transmembrane helix</keyword>
<dbReference type="Proteomes" id="UP001227126">
    <property type="component" value="Unassembled WGS sequence"/>
</dbReference>
<dbReference type="PANTHER" id="PTHR34584:SF1">
    <property type="entry name" value="NA(+)_H(+) ANTIPORTER SUBUNIT E1"/>
    <property type="match status" value="1"/>
</dbReference>